<feature type="compositionally biased region" description="Polar residues" evidence="1">
    <location>
        <begin position="193"/>
        <end position="219"/>
    </location>
</feature>
<dbReference type="EMBL" id="KB306751">
    <property type="protein sequence ID" value="ELT99585.1"/>
    <property type="molecule type" value="Genomic_DNA"/>
</dbReference>
<protein>
    <submittedName>
        <fullName evidence="2 3">Uncharacterized protein</fullName>
    </submittedName>
</protein>
<dbReference type="Proteomes" id="UP000014760">
    <property type="component" value="Unassembled WGS sequence"/>
</dbReference>
<feature type="compositionally biased region" description="Polar residues" evidence="1">
    <location>
        <begin position="130"/>
        <end position="143"/>
    </location>
</feature>
<dbReference type="Pfam" id="PF15502">
    <property type="entry name" value="MPLKIP"/>
    <property type="match status" value="1"/>
</dbReference>
<dbReference type="HOGENOM" id="CLU_909856_0_0_1"/>
<dbReference type="EMBL" id="AMQN01009986">
    <property type="status" value="NOT_ANNOTATED_CDS"/>
    <property type="molecule type" value="Genomic_DNA"/>
</dbReference>
<dbReference type="EnsemblMetazoa" id="CapteT224079">
    <property type="protein sequence ID" value="CapteP224079"/>
    <property type="gene ID" value="CapteG224079"/>
</dbReference>
<evidence type="ECO:0000313" key="4">
    <source>
        <dbReference type="Proteomes" id="UP000014760"/>
    </source>
</evidence>
<evidence type="ECO:0000313" key="2">
    <source>
        <dbReference type="EMBL" id="ELT99585.1"/>
    </source>
</evidence>
<feature type="compositionally biased region" description="Low complexity" evidence="1">
    <location>
        <begin position="144"/>
        <end position="159"/>
    </location>
</feature>
<sequence>MTKMSELFTRIVQIKPKNKEELHRNNARPSLLLKLQEKAKVKGKEIRSKNQDQLQLKSRPIINNYVKLQNPVTPELNEFGVITASVSRVCQLRVKLNVVAGISTPCQKPTHGAYEKTIRMYGNNFPPNRFSRSPQCSPNDQRYQSPMGGPPQQGSPSSQFNPRFMGPPPDRGHDFRGYSPRYQHNRRGPNFSPYPNQGPGNFHTPSPQNRSYGNQDSWSNHGNHRGRGNQNNQGFQNQRGYQKTPYRGGRGRQMDFSNNPHSNPGSSSRIEDYFSPDMLEDPWAEFTLKPRSPKHEESGQSSPHLE</sequence>
<feature type="compositionally biased region" description="Low complexity" evidence="1">
    <location>
        <begin position="228"/>
        <end position="242"/>
    </location>
</feature>
<reference evidence="3" key="3">
    <citation type="submission" date="2015-06" db="UniProtKB">
        <authorList>
            <consortium name="EnsemblMetazoa"/>
        </authorList>
    </citation>
    <scope>IDENTIFICATION</scope>
</reference>
<dbReference type="InterPro" id="IPR028265">
    <property type="entry name" value="TTDN1/SICKLE"/>
</dbReference>
<organism evidence="2">
    <name type="scientific">Capitella teleta</name>
    <name type="common">Polychaete worm</name>
    <dbReference type="NCBI Taxonomy" id="283909"/>
    <lineage>
        <taxon>Eukaryota</taxon>
        <taxon>Metazoa</taxon>
        <taxon>Spiralia</taxon>
        <taxon>Lophotrochozoa</taxon>
        <taxon>Annelida</taxon>
        <taxon>Polychaeta</taxon>
        <taxon>Sedentaria</taxon>
        <taxon>Scolecida</taxon>
        <taxon>Capitellidae</taxon>
        <taxon>Capitella</taxon>
    </lineage>
</organism>
<evidence type="ECO:0000313" key="3">
    <source>
        <dbReference type="EnsemblMetazoa" id="CapteP224079"/>
    </source>
</evidence>
<keyword evidence="4" id="KW-1185">Reference proteome</keyword>
<evidence type="ECO:0000256" key="1">
    <source>
        <dbReference type="SAM" id="MobiDB-lite"/>
    </source>
</evidence>
<feature type="compositionally biased region" description="Low complexity" evidence="1">
    <location>
        <begin position="257"/>
        <end position="268"/>
    </location>
</feature>
<name>R7U8Y1_CAPTE</name>
<proteinExistence type="predicted"/>
<reference evidence="4" key="1">
    <citation type="submission" date="2012-12" db="EMBL/GenBank/DDBJ databases">
        <authorList>
            <person name="Hellsten U."/>
            <person name="Grimwood J."/>
            <person name="Chapman J.A."/>
            <person name="Shapiro H."/>
            <person name="Aerts A."/>
            <person name="Otillar R.P."/>
            <person name="Terry A.Y."/>
            <person name="Boore J.L."/>
            <person name="Simakov O."/>
            <person name="Marletaz F."/>
            <person name="Cho S.-J."/>
            <person name="Edsinger-Gonzales E."/>
            <person name="Havlak P."/>
            <person name="Kuo D.-H."/>
            <person name="Larsson T."/>
            <person name="Lv J."/>
            <person name="Arendt D."/>
            <person name="Savage R."/>
            <person name="Osoegawa K."/>
            <person name="de Jong P."/>
            <person name="Lindberg D.R."/>
            <person name="Seaver E.C."/>
            <person name="Weisblat D.A."/>
            <person name="Putnam N.H."/>
            <person name="Grigoriev I.V."/>
            <person name="Rokhsar D.S."/>
        </authorList>
    </citation>
    <scope>NUCLEOTIDE SEQUENCE</scope>
    <source>
        <strain evidence="4">I ESC-2004</strain>
    </source>
</reference>
<accession>R7U8Y1</accession>
<gene>
    <name evidence="2" type="ORF">CAPTEDRAFT_224079</name>
</gene>
<dbReference type="AlphaFoldDB" id="R7U8Y1"/>
<reference evidence="2 4" key="2">
    <citation type="journal article" date="2013" name="Nature">
        <title>Insights into bilaterian evolution from three spiralian genomes.</title>
        <authorList>
            <person name="Simakov O."/>
            <person name="Marletaz F."/>
            <person name="Cho S.J."/>
            <person name="Edsinger-Gonzales E."/>
            <person name="Havlak P."/>
            <person name="Hellsten U."/>
            <person name="Kuo D.H."/>
            <person name="Larsson T."/>
            <person name="Lv J."/>
            <person name="Arendt D."/>
            <person name="Savage R."/>
            <person name="Osoegawa K."/>
            <person name="de Jong P."/>
            <person name="Grimwood J."/>
            <person name="Chapman J.A."/>
            <person name="Shapiro H."/>
            <person name="Aerts A."/>
            <person name="Otillar R.P."/>
            <person name="Terry A.Y."/>
            <person name="Boore J.L."/>
            <person name="Grigoriev I.V."/>
            <person name="Lindberg D.R."/>
            <person name="Seaver E.C."/>
            <person name="Weisblat D.A."/>
            <person name="Putnam N.H."/>
            <person name="Rokhsar D.S."/>
        </authorList>
    </citation>
    <scope>NUCLEOTIDE SEQUENCE</scope>
    <source>
        <strain evidence="2 4">I ESC-2004</strain>
    </source>
</reference>
<feature type="region of interest" description="Disordered" evidence="1">
    <location>
        <begin position="123"/>
        <end position="306"/>
    </location>
</feature>